<dbReference type="Pfam" id="PF04616">
    <property type="entry name" value="Glyco_hydro_43"/>
    <property type="match status" value="1"/>
</dbReference>
<protein>
    <submittedName>
        <fullName evidence="6">Glycoside hydrolase</fullName>
    </submittedName>
</protein>
<dbReference type="AlphaFoldDB" id="A0A2T4USR1"/>
<dbReference type="GO" id="GO:0004553">
    <property type="term" value="F:hydrolase activity, hydrolyzing O-glycosyl compounds"/>
    <property type="evidence" value="ECO:0007669"/>
    <property type="project" value="InterPro"/>
</dbReference>
<comment type="caution">
    <text evidence="6">The sequence shown here is derived from an EMBL/GenBank/DDBJ whole genome shotgun (WGS) entry which is preliminary data.</text>
</comment>
<dbReference type="GO" id="GO:0005975">
    <property type="term" value="P:carbohydrate metabolic process"/>
    <property type="evidence" value="ECO:0007669"/>
    <property type="project" value="InterPro"/>
</dbReference>
<evidence type="ECO:0000313" key="7">
    <source>
        <dbReference type="Proteomes" id="UP000241085"/>
    </source>
</evidence>
<dbReference type="RefSeq" id="WP_107574256.1">
    <property type="nucleotide sequence ID" value="NZ_PZPL01000001.1"/>
</dbReference>
<evidence type="ECO:0000256" key="2">
    <source>
        <dbReference type="ARBA" id="ARBA00022801"/>
    </source>
</evidence>
<reference evidence="6 7" key="1">
    <citation type="submission" date="2018-03" db="EMBL/GenBank/DDBJ databases">
        <title>Bacteriophage NCPPB3778 and a type I-E CRISPR drive the evolution of the US Biological Select Agent, Rathayibacter toxicus.</title>
        <authorList>
            <person name="Davis E.W.II."/>
            <person name="Tabima J.F."/>
            <person name="Weisberg A.J."/>
            <person name="Dantas Lopes L."/>
            <person name="Wiseman M.S."/>
            <person name="Wiseman M.S."/>
            <person name="Pupko T."/>
            <person name="Belcher M.S."/>
            <person name="Sechler A.J."/>
            <person name="Tancos M.A."/>
            <person name="Schroeder B.K."/>
            <person name="Murray T.D."/>
            <person name="Luster D.G."/>
            <person name="Schneider W.L."/>
            <person name="Rogers E."/>
            <person name="Andreote F.D."/>
            <person name="Grunwald N.J."/>
            <person name="Putnam M.L."/>
            <person name="Chang J.H."/>
        </authorList>
    </citation>
    <scope>NUCLEOTIDE SEQUENCE [LARGE SCALE GENOMIC DNA]</scope>
    <source>
        <strain evidence="6 7">DSM 15933</strain>
    </source>
</reference>
<dbReference type="InterPro" id="IPR006710">
    <property type="entry name" value="Glyco_hydro_43"/>
</dbReference>
<name>A0A2T4USR1_9MICO</name>
<dbReference type="Proteomes" id="UP000241085">
    <property type="component" value="Unassembled WGS sequence"/>
</dbReference>
<feature type="region of interest" description="Disordered" evidence="5">
    <location>
        <begin position="1"/>
        <end position="23"/>
    </location>
</feature>
<gene>
    <name evidence="6" type="ORF">C1I63_06705</name>
</gene>
<sequence length="310" mass="33989">MTALRRDTLSSPYEDPLLDGPTDPVVVQAPDGSWRLFYTQRRAALGLPGVEWVHGTRIGVAESKDGASWRYLGTVDGLDPAGAPDPSTQWAPDIVRIDGRYLMTLSWIEGVRSDWTGRASLVQFASDDLVSWTRLGTIDVGSDRVIDAAIARCGDGRWRLWYKDEEQHSTTWAAVSDDPFDPASWRVEGLAIGGRAHEGPKVFVLGGRYWMITDEWRGLAVHSSPDGVGGWERQGLILTAPERLGERPVVGRHADVVGLDAESALIVYFTHPGWDGAELADAPADRARRRSHVRAAVVRVDAGVLRCDAD</sequence>
<keyword evidence="7" id="KW-1185">Reference proteome</keyword>
<proteinExistence type="inferred from homology"/>
<evidence type="ECO:0000256" key="1">
    <source>
        <dbReference type="ARBA" id="ARBA00009865"/>
    </source>
</evidence>
<evidence type="ECO:0000256" key="5">
    <source>
        <dbReference type="SAM" id="MobiDB-lite"/>
    </source>
</evidence>
<dbReference type="EMBL" id="PZPL01000001">
    <property type="protein sequence ID" value="PTL72569.1"/>
    <property type="molecule type" value="Genomic_DNA"/>
</dbReference>
<evidence type="ECO:0000256" key="4">
    <source>
        <dbReference type="RuleBase" id="RU361187"/>
    </source>
</evidence>
<comment type="similarity">
    <text evidence="1 4">Belongs to the glycosyl hydrolase 43 family.</text>
</comment>
<organism evidence="6 7">
    <name type="scientific">Rathayibacter caricis DSM 15933</name>
    <dbReference type="NCBI Taxonomy" id="1328867"/>
    <lineage>
        <taxon>Bacteria</taxon>
        <taxon>Bacillati</taxon>
        <taxon>Actinomycetota</taxon>
        <taxon>Actinomycetes</taxon>
        <taxon>Micrococcales</taxon>
        <taxon>Microbacteriaceae</taxon>
        <taxon>Rathayibacter</taxon>
    </lineage>
</organism>
<keyword evidence="2 4" id="KW-0378">Hydrolase</keyword>
<accession>A0A2T4USR1</accession>
<evidence type="ECO:0000313" key="6">
    <source>
        <dbReference type="EMBL" id="PTL72569.1"/>
    </source>
</evidence>
<dbReference type="InterPro" id="IPR023296">
    <property type="entry name" value="Glyco_hydro_beta-prop_sf"/>
</dbReference>
<dbReference type="Gene3D" id="2.115.10.20">
    <property type="entry name" value="Glycosyl hydrolase domain, family 43"/>
    <property type="match status" value="1"/>
</dbReference>
<dbReference type="SUPFAM" id="SSF75005">
    <property type="entry name" value="Arabinanase/levansucrase/invertase"/>
    <property type="match status" value="1"/>
</dbReference>
<evidence type="ECO:0000256" key="3">
    <source>
        <dbReference type="ARBA" id="ARBA00023295"/>
    </source>
</evidence>
<keyword evidence="3 4" id="KW-0326">Glycosidase</keyword>